<keyword evidence="4" id="KW-0812">Transmembrane</keyword>
<dbReference type="AlphaFoldDB" id="A0A8H4A7Z7"/>
<evidence type="ECO:0000256" key="1">
    <source>
        <dbReference type="ARBA" id="ARBA00023016"/>
    </source>
</evidence>
<dbReference type="EMBL" id="WTPW01001241">
    <property type="protein sequence ID" value="KAF0447236.1"/>
    <property type="molecule type" value="Genomic_DNA"/>
</dbReference>
<dbReference type="PROSITE" id="PS01031">
    <property type="entry name" value="SHSP"/>
    <property type="match status" value="1"/>
</dbReference>
<dbReference type="InterPro" id="IPR002068">
    <property type="entry name" value="A-crystallin/Hsp20_dom"/>
</dbReference>
<evidence type="ECO:0000256" key="2">
    <source>
        <dbReference type="PROSITE-ProRule" id="PRU00285"/>
    </source>
</evidence>
<dbReference type="OrthoDB" id="1431247at2759"/>
<dbReference type="InterPro" id="IPR031107">
    <property type="entry name" value="Small_HSP"/>
</dbReference>
<dbReference type="CDD" id="cd06464">
    <property type="entry name" value="ACD_sHsps-like"/>
    <property type="match status" value="1"/>
</dbReference>
<name>A0A8H4A7Z7_GIGMA</name>
<evidence type="ECO:0000256" key="4">
    <source>
        <dbReference type="SAM" id="Phobius"/>
    </source>
</evidence>
<keyword evidence="4" id="KW-0472">Membrane</keyword>
<dbReference type="PANTHER" id="PTHR11527">
    <property type="entry name" value="HEAT-SHOCK PROTEIN 20 FAMILY MEMBER"/>
    <property type="match status" value="1"/>
</dbReference>
<keyword evidence="4" id="KW-1133">Transmembrane helix</keyword>
<sequence>MLFLRYIIEPSTSLFIQIWVVLKTLFPVYSTAFGVAKRGGTTRANRNNNWHPLIDVHENDNEITIFADLPGFTKDKINLDVRDNALVISGKLERDEKYKEGTTHIQERRYGSFTHTLSLPSNVKAENINAKFEHGVLELKLPKSAPTGMKIAVQ</sequence>
<dbReference type="Gene3D" id="2.60.40.790">
    <property type="match status" value="1"/>
</dbReference>
<keyword evidence="1" id="KW-0346">Stress response</keyword>
<organism evidence="7 8">
    <name type="scientific">Gigaspora margarita</name>
    <dbReference type="NCBI Taxonomy" id="4874"/>
    <lineage>
        <taxon>Eukaryota</taxon>
        <taxon>Fungi</taxon>
        <taxon>Fungi incertae sedis</taxon>
        <taxon>Mucoromycota</taxon>
        <taxon>Glomeromycotina</taxon>
        <taxon>Glomeromycetes</taxon>
        <taxon>Diversisporales</taxon>
        <taxon>Gigasporaceae</taxon>
        <taxon>Gigaspora</taxon>
    </lineage>
</organism>
<proteinExistence type="inferred from homology"/>
<feature type="transmembrane region" description="Helical" evidence="4">
    <location>
        <begin position="14"/>
        <end position="36"/>
    </location>
</feature>
<dbReference type="Pfam" id="PF00011">
    <property type="entry name" value="HSP20"/>
    <property type="match status" value="1"/>
</dbReference>
<evidence type="ECO:0000313" key="6">
    <source>
        <dbReference type="EMBL" id="KAF0332934.1"/>
    </source>
</evidence>
<feature type="domain" description="SHSP" evidence="5">
    <location>
        <begin position="44"/>
        <end position="154"/>
    </location>
</feature>
<protein>
    <submittedName>
        <fullName evidence="7">HSP20-like chaperone</fullName>
    </submittedName>
</protein>
<reference evidence="7 8" key="1">
    <citation type="journal article" date="2019" name="Environ. Microbiol.">
        <title>At the nexus of three kingdoms: the genome of the mycorrhizal fungus Gigaspora margarita provides insights into plant, endobacterial and fungal interactions.</title>
        <authorList>
            <person name="Venice F."/>
            <person name="Ghignone S."/>
            <person name="Salvioli di Fossalunga A."/>
            <person name="Amselem J."/>
            <person name="Novero M."/>
            <person name="Xianan X."/>
            <person name="Sedzielewska Toro K."/>
            <person name="Morin E."/>
            <person name="Lipzen A."/>
            <person name="Grigoriev I.V."/>
            <person name="Henrissat B."/>
            <person name="Martin F.M."/>
            <person name="Bonfante P."/>
        </authorList>
    </citation>
    <scope>NUCLEOTIDE SEQUENCE [LARGE SCALE GENOMIC DNA]</scope>
    <source>
        <strain evidence="7 8">BEG34</strain>
    </source>
</reference>
<comment type="similarity">
    <text evidence="2 3">Belongs to the small heat shock protein (HSP20) family.</text>
</comment>
<evidence type="ECO:0000313" key="8">
    <source>
        <dbReference type="Proteomes" id="UP000439903"/>
    </source>
</evidence>
<evidence type="ECO:0000259" key="5">
    <source>
        <dbReference type="PROSITE" id="PS01031"/>
    </source>
</evidence>
<dbReference type="SUPFAM" id="SSF49764">
    <property type="entry name" value="HSP20-like chaperones"/>
    <property type="match status" value="1"/>
</dbReference>
<dbReference type="Proteomes" id="UP000439903">
    <property type="component" value="Unassembled WGS sequence"/>
</dbReference>
<evidence type="ECO:0000313" key="7">
    <source>
        <dbReference type="EMBL" id="KAF0447236.1"/>
    </source>
</evidence>
<gene>
    <name evidence="7" type="ORF">F8M41_002835</name>
    <name evidence="6" type="ORF">F8M41_018233</name>
</gene>
<comment type="caution">
    <text evidence="7">The sequence shown here is derived from an EMBL/GenBank/DDBJ whole genome shotgun (WGS) entry which is preliminary data.</text>
</comment>
<evidence type="ECO:0000256" key="3">
    <source>
        <dbReference type="RuleBase" id="RU003616"/>
    </source>
</evidence>
<dbReference type="EMBL" id="WTPW01004352">
    <property type="protein sequence ID" value="KAF0332934.1"/>
    <property type="molecule type" value="Genomic_DNA"/>
</dbReference>
<keyword evidence="8" id="KW-1185">Reference proteome</keyword>
<accession>A0A8H4A7Z7</accession>
<dbReference type="InterPro" id="IPR008978">
    <property type="entry name" value="HSP20-like_chaperone"/>
</dbReference>